<evidence type="ECO:0000259" key="1">
    <source>
        <dbReference type="SMART" id="SM00857"/>
    </source>
</evidence>
<dbReference type="InterPro" id="IPR050639">
    <property type="entry name" value="SSR_resolvase"/>
</dbReference>
<proteinExistence type="predicted"/>
<dbReference type="Pfam" id="PF00239">
    <property type="entry name" value="Resolvase"/>
    <property type="match status" value="1"/>
</dbReference>
<dbReference type="Gene3D" id="3.40.50.1390">
    <property type="entry name" value="Resolvase, N-terminal catalytic domain"/>
    <property type="match status" value="1"/>
</dbReference>
<dbReference type="RefSeq" id="WP_128497170.1">
    <property type="nucleotide sequence ID" value="NZ_RZNC01000001.1"/>
</dbReference>
<gene>
    <name evidence="2" type="ORF">ELQ92_01370</name>
</gene>
<dbReference type="InterPro" id="IPR006119">
    <property type="entry name" value="Resolv_N"/>
</dbReference>
<keyword evidence="3" id="KW-1185">Reference proteome</keyword>
<dbReference type="PANTHER" id="PTHR30461">
    <property type="entry name" value="DNA-INVERTASE FROM LAMBDOID PROPHAGE"/>
    <property type="match status" value="1"/>
</dbReference>
<dbReference type="AlphaFoldDB" id="A0A3S4AUX5"/>
<dbReference type="OrthoDB" id="4500247at2"/>
<organism evidence="2 3">
    <name type="scientific">Labedella populi</name>
    <dbReference type="NCBI Taxonomy" id="2498850"/>
    <lineage>
        <taxon>Bacteria</taxon>
        <taxon>Bacillati</taxon>
        <taxon>Actinomycetota</taxon>
        <taxon>Actinomycetes</taxon>
        <taxon>Micrococcales</taxon>
        <taxon>Microbacteriaceae</taxon>
        <taxon>Labedella</taxon>
    </lineage>
</organism>
<evidence type="ECO:0000313" key="2">
    <source>
        <dbReference type="EMBL" id="RWZ67942.1"/>
    </source>
</evidence>
<evidence type="ECO:0000313" key="3">
    <source>
        <dbReference type="Proteomes" id="UP000288603"/>
    </source>
</evidence>
<dbReference type="SMART" id="SM00857">
    <property type="entry name" value="Resolvase"/>
    <property type="match status" value="1"/>
</dbReference>
<accession>A0A3S4AUX5</accession>
<protein>
    <submittedName>
        <fullName evidence="2">Recombinase family protein</fullName>
    </submittedName>
</protein>
<dbReference type="GO" id="GO:0003677">
    <property type="term" value="F:DNA binding"/>
    <property type="evidence" value="ECO:0007669"/>
    <property type="project" value="InterPro"/>
</dbReference>
<dbReference type="SUPFAM" id="SSF53041">
    <property type="entry name" value="Resolvase-like"/>
    <property type="match status" value="1"/>
</dbReference>
<dbReference type="InterPro" id="IPR036162">
    <property type="entry name" value="Resolvase-like_N_sf"/>
</dbReference>
<comment type="caution">
    <text evidence="2">The sequence shown here is derived from an EMBL/GenBank/DDBJ whole genome shotgun (WGS) entry which is preliminary data.</text>
</comment>
<dbReference type="Proteomes" id="UP000288603">
    <property type="component" value="Unassembled WGS sequence"/>
</dbReference>
<dbReference type="EMBL" id="RZNC01000001">
    <property type="protein sequence ID" value="RWZ67942.1"/>
    <property type="molecule type" value="Genomic_DNA"/>
</dbReference>
<dbReference type="PANTHER" id="PTHR30461:SF23">
    <property type="entry name" value="DNA RECOMBINASE-RELATED"/>
    <property type="match status" value="1"/>
</dbReference>
<dbReference type="CDD" id="cd00338">
    <property type="entry name" value="Ser_Recombinase"/>
    <property type="match status" value="1"/>
</dbReference>
<reference evidence="2 3" key="1">
    <citation type="submission" date="2018-12" db="EMBL/GenBank/DDBJ databases">
        <authorList>
            <person name="Li F."/>
        </authorList>
    </citation>
    <scope>NUCLEOTIDE SEQUENCE [LARGE SCALE GENOMIC DNA]</scope>
    <source>
        <strain evidence="2 3">8H24J-4-2</strain>
    </source>
</reference>
<name>A0A3S4AUX5_9MICO</name>
<sequence length="337" mass="37892">MQDDDRAAIYCRISRDATGDGEGVERQERPCREVAERHGLEVIDVKVDNDIGASDKTSKLKIRTAYAALLEGARAGRYSHIIAYSISRLMRRMLELEYAAEWRDYWWQYVRDSKDPIERRGVIAPANAAAYPHKADLVSMKPVHGGGNNYGRLPRCKLLMDVFVEEALAHPILGIPAIDWQLFLKVHSENADSDEVLRRVAAMDKTTAAETNERADRLRAILRSRWVLSRALSDATEPTAIIEQFPTVWERCKPPVRSHAHEGGLRHPRHPCRELELAGARERGLRGSLVEGRDVFSDGVAVLGEEVDFLRHPVALLCQQVTKAGLHVADDDVLLLI</sequence>
<feature type="domain" description="Resolvase/invertase-type recombinase catalytic" evidence="1">
    <location>
        <begin position="7"/>
        <end position="132"/>
    </location>
</feature>
<dbReference type="GO" id="GO:0000150">
    <property type="term" value="F:DNA strand exchange activity"/>
    <property type="evidence" value="ECO:0007669"/>
    <property type="project" value="InterPro"/>
</dbReference>